<reference evidence="20" key="1">
    <citation type="journal article" date="2022" name="ISME J.">
        <title>Identification of active gaseous-alkane degraders at natural gas seeps.</title>
        <authorList>
            <person name="Farhan Ul Haque M."/>
            <person name="Hernandez M."/>
            <person name="Crombie A.T."/>
            <person name="Murrell J.C."/>
        </authorList>
    </citation>
    <scope>NUCLEOTIDE SEQUENCE</scope>
    <source>
        <strain evidence="20">ANDR5</strain>
    </source>
</reference>
<evidence type="ECO:0000256" key="11">
    <source>
        <dbReference type="ARBA" id="ARBA00022842"/>
    </source>
</evidence>
<dbReference type="EC" id="2.7.8.26" evidence="5 19"/>
<evidence type="ECO:0000256" key="9">
    <source>
        <dbReference type="ARBA" id="ARBA00022679"/>
    </source>
</evidence>
<comment type="subcellular location">
    <subcellularLocation>
        <location evidence="2 19">Cell membrane</location>
        <topology evidence="2 19">Multi-pass membrane protein</topology>
    </subcellularLocation>
</comment>
<comment type="cofactor">
    <cofactor evidence="1 19">
        <name>Mg(2+)</name>
        <dbReference type="ChEBI" id="CHEBI:18420"/>
    </cofactor>
</comment>
<feature type="transmembrane region" description="Helical" evidence="19">
    <location>
        <begin position="41"/>
        <end position="61"/>
    </location>
</feature>
<dbReference type="InterPro" id="IPR003805">
    <property type="entry name" value="CobS"/>
</dbReference>
<comment type="catalytic activity">
    <reaction evidence="17 19">
        <text>alpha-ribazole + adenosylcob(III)inamide-GDP = adenosylcob(III)alamin + GMP + H(+)</text>
        <dbReference type="Rhea" id="RHEA:16049"/>
        <dbReference type="ChEBI" id="CHEBI:10329"/>
        <dbReference type="ChEBI" id="CHEBI:15378"/>
        <dbReference type="ChEBI" id="CHEBI:18408"/>
        <dbReference type="ChEBI" id="CHEBI:58115"/>
        <dbReference type="ChEBI" id="CHEBI:60487"/>
        <dbReference type="EC" id="2.7.8.26"/>
    </reaction>
</comment>
<feature type="transmembrane region" description="Helical" evidence="19">
    <location>
        <begin position="212"/>
        <end position="230"/>
    </location>
</feature>
<evidence type="ECO:0000256" key="19">
    <source>
        <dbReference type="HAMAP-Rule" id="MF_00719"/>
    </source>
</evidence>
<accession>A0ABS9YZT2</accession>
<dbReference type="Proteomes" id="UP001139068">
    <property type="component" value="Unassembled WGS sequence"/>
</dbReference>
<feature type="transmembrane region" description="Helical" evidence="19">
    <location>
        <begin position="237"/>
        <end position="258"/>
    </location>
</feature>
<evidence type="ECO:0000256" key="12">
    <source>
        <dbReference type="ARBA" id="ARBA00022989"/>
    </source>
</evidence>
<dbReference type="EMBL" id="JAIVFL010000001">
    <property type="protein sequence ID" value="MCI4675834.1"/>
    <property type="molecule type" value="Genomic_DNA"/>
</dbReference>
<evidence type="ECO:0000256" key="15">
    <source>
        <dbReference type="ARBA" id="ARBA00032605"/>
    </source>
</evidence>
<name>A0ABS9YZT2_9MYCO</name>
<dbReference type="PANTHER" id="PTHR34148">
    <property type="entry name" value="ADENOSYLCOBINAMIDE-GDP RIBAZOLETRANSFERASE"/>
    <property type="match status" value="1"/>
</dbReference>
<evidence type="ECO:0000313" key="20">
    <source>
        <dbReference type="EMBL" id="MCI4675834.1"/>
    </source>
</evidence>
<dbReference type="PANTHER" id="PTHR34148:SF1">
    <property type="entry name" value="ADENOSYLCOBINAMIDE-GDP RIBAZOLETRANSFERASE"/>
    <property type="match status" value="1"/>
</dbReference>
<feature type="transmembrane region" description="Helical" evidence="19">
    <location>
        <begin position="118"/>
        <end position="141"/>
    </location>
</feature>
<dbReference type="HAMAP" id="MF_00719">
    <property type="entry name" value="CobS"/>
    <property type="match status" value="1"/>
</dbReference>
<evidence type="ECO:0000256" key="17">
    <source>
        <dbReference type="ARBA" id="ARBA00048623"/>
    </source>
</evidence>
<keyword evidence="10 19" id="KW-0812">Transmembrane</keyword>
<keyword evidence="9 19" id="KW-0808">Transferase</keyword>
<keyword evidence="11 19" id="KW-0460">Magnesium</keyword>
<comment type="caution">
    <text evidence="20">The sequence shown here is derived from an EMBL/GenBank/DDBJ whole genome shotgun (WGS) entry which is preliminary data.</text>
</comment>
<comment type="pathway">
    <text evidence="3 19">Cofactor biosynthesis; adenosylcobalamin biosynthesis; adenosylcobalamin from cob(II)yrinate a,c-diamide: step 7/7.</text>
</comment>
<evidence type="ECO:0000256" key="2">
    <source>
        <dbReference type="ARBA" id="ARBA00004651"/>
    </source>
</evidence>
<evidence type="ECO:0000256" key="1">
    <source>
        <dbReference type="ARBA" id="ARBA00001946"/>
    </source>
</evidence>
<dbReference type="RefSeq" id="WP_243072102.1">
    <property type="nucleotide sequence ID" value="NZ_JAIVFL010000001.1"/>
</dbReference>
<keyword evidence="21" id="KW-1185">Reference proteome</keyword>
<feature type="transmembrane region" description="Helical" evidence="19">
    <location>
        <begin position="177"/>
        <end position="197"/>
    </location>
</feature>
<evidence type="ECO:0000256" key="14">
    <source>
        <dbReference type="ARBA" id="ARBA00025228"/>
    </source>
</evidence>
<proteinExistence type="inferred from homology"/>
<evidence type="ECO:0000256" key="5">
    <source>
        <dbReference type="ARBA" id="ARBA00013200"/>
    </source>
</evidence>
<evidence type="ECO:0000256" key="13">
    <source>
        <dbReference type="ARBA" id="ARBA00023136"/>
    </source>
</evidence>
<evidence type="ECO:0000256" key="8">
    <source>
        <dbReference type="ARBA" id="ARBA00022573"/>
    </source>
</evidence>
<comment type="catalytic activity">
    <reaction evidence="18 19">
        <text>alpha-ribazole 5'-phosphate + adenosylcob(III)inamide-GDP = adenosylcob(III)alamin 5'-phosphate + GMP + H(+)</text>
        <dbReference type="Rhea" id="RHEA:23560"/>
        <dbReference type="ChEBI" id="CHEBI:15378"/>
        <dbReference type="ChEBI" id="CHEBI:57918"/>
        <dbReference type="ChEBI" id="CHEBI:58115"/>
        <dbReference type="ChEBI" id="CHEBI:60487"/>
        <dbReference type="ChEBI" id="CHEBI:60493"/>
        <dbReference type="EC" id="2.7.8.26"/>
    </reaction>
</comment>
<organism evidence="20 21">
    <name type="scientific">Candidatus Mycolicibacterium alkanivorans</name>
    <dbReference type="NCBI Taxonomy" id="2954114"/>
    <lineage>
        <taxon>Bacteria</taxon>
        <taxon>Bacillati</taxon>
        <taxon>Actinomycetota</taxon>
        <taxon>Actinomycetes</taxon>
        <taxon>Mycobacteriales</taxon>
        <taxon>Mycobacteriaceae</taxon>
        <taxon>Mycolicibacterium</taxon>
    </lineage>
</organism>
<dbReference type="GO" id="GO:0051073">
    <property type="term" value="F:adenosylcobinamide-GDP ribazoletransferase activity"/>
    <property type="evidence" value="ECO:0007669"/>
    <property type="project" value="UniProtKB-EC"/>
</dbReference>
<gene>
    <name evidence="19" type="primary">cobS</name>
    <name evidence="20" type="ORF">K9U37_13475</name>
</gene>
<evidence type="ECO:0000256" key="4">
    <source>
        <dbReference type="ARBA" id="ARBA00010561"/>
    </source>
</evidence>
<dbReference type="Pfam" id="PF02654">
    <property type="entry name" value="CobS"/>
    <property type="match status" value="1"/>
</dbReference>
<evidence type="ECO:0000256" key="6">
    <source>
        <dbReference type="ARBA" id="ARBA00015850"/>
    </source>
</evidence>
<evidence type="ECO:0000313" key="21">
    <source>
        <dbReference type="Proteomes" id="UP001139068"/>
    </source>
</evidence>
<evidence type="ECO:0000256" key="7">
    <source>
        <dbReference type="ARBA" id="ARBA00022475"/>
    </source>
</evidence>
<evidence type="ECO:0000256" key="10">
    <source>
        <dbReference type="ARBA" id="ARBA00022692"/>
    </source>
</evidence>
<comment type="function">
    <text evidence="14 19">Joins adenosylcobinamide-GDP and alpha-ribazole to generate adenosylcobalamin (Ado-cobalamin). Also synthesizes adenosylcobalamin 5'-phosphate from adenosylcobinamide-GDP and alpha-ribazole 5'-phosphate.</text>
</comment>
<protein>
    <recommendedName>
        <fullName evidence="6 19">Adenosylcobinamide-GDP ribazoletransferase</fullName>
        <ecNumber evidence="5 19">2.7.8.26</ecNumber>
    </recommendedName>
    <alternativeName>
        <fullName evidence="16 19">Cobalamin synthase</fullName>
    </alternativeName>
    <alternativeName>
        <fullName evidence="15 19">Cobalamin-5'-phosphate synthase</fullName>
    </alternativeName>
</protein>
<keyword evidence="7 19" id="KW-1003">Cell membrane</keyword>
<comment type="similarity">
    <text evidence="4 19">Belongs to the CobS family.</text>
</comment>
<keyword evidence="13 19" id="KW-0472">Membrane</keyword>
<sequence length="261" mass="26249">MTPIVPTASDLRDSWRLAVGTLTVVPVAPPLRGDHNTTRTAMLIAPIAAVPLGVAVTVLAIAGHALALPALVTGLLAVGALALGSRCLHLDGRSDTEDGLTASYDRARSLQVMTGGTAGPAGAVALIVVIGLQTAAVAALAATPGGAILAGLAVIVSRSALAVCCTRGMPPARHHGLGAAYAGTVPWFGTALVRLFAPGALTAACRFAHVAWWRGTLAAAIALVVLALLLRRTHRRLGGVTGDIFGAAVELTLTALLVDLS</sequence>
<evidence type="ECO:0000256" key="18">
    <source>
        <dbReference type="ARBA" id="ARBA00049504"/>
    </source>
</evidence>
<evidence type="ECO:0000256" key="3">
    <source>
        <dbReference type="ARBA" id="ARBA00004663"/>
    </source>
</evidence>
<keyword evidence="12 19" id="KW-1133">Transmembrane helix</keyword>
<keyword evidence="8 19" id="KW-0169">Cobalamin biosynthesis</keyword>
<feature type="transmembrane region" description="Helical" evidence="19">
    <location>
        <begin position="67"/>
        <end position="84"/>
    </location>
</feature>
<evidence type="ECO:0000256" key="16">
    <source>
        <dbReference type="ARBA" id="ARBA00032853"/>
    </source>
</evidence>